<organism evidence="1 2">
    <name type="scientific">Zalaria obscura</name>
    <dbReference type="NCBI Taxonomy" id="2024903"/>
    <lineage>
        <taxon>Eukaryota</taxon>
        <taxon>Fungi</taxon>
        <taxon>Dikarya</taxon>
        <taxon>Ascomycota</taxon>
        <taxon>Pezizomycotina</taxon>
        <taxon>Dothideomycetes</taxon>
        <taxon>Dothideomycetidae</taxon>
        <taxon>Dothideales</taxon>
        <taxon>Zalariaceae</taxon>
        <taxon>Zalaria</taxon>
    </lineage>
</organism>
<reference evidence="1" key="1">
    <citation type="submission" date="2024-02" db="EMBL/GenBank/DDBJ databases">
        <title>Metagenome Assembled Genome of Zalaria obscura JY119.</title>
        <authorList>
            <person name="Vighnesh L."/>
            <person name="Jagadeeshwari U."/>
            <person name="Venkata Ramana C."/>
            <person name="Sasikala C."/>
        </authorList>
    </citation>
    <scope>NUCLEOTIDE SEQUENCE</scope>
    <source>
        <strain evidence="1">JY119</strain>
    </source>
</reference>
<dbReference type="EMBL" id="JAMKPW020000002">
    <property type="protein sequence ID" value="KAK8220044.1"/>
    <property type="molecule type" value="Genomic_DNA"/>
</dbReference>
<dbReference type="Proteomes" id="UP001320706">
    <property type="component" value="Unassembled WGS sequence"/>
</dbReference>
<keyword evidence="2" id="KW-1185">Reference proteome</keyword>
<sequence length="331" mass="35839">MADKTPSQTQGILHYIPPISAFVPSRPSPSASLNPLQTQEPSNVLLWVGGLSDTYRSVSYPYKLASLLPPTWELAQACLSSSGHGWGHGSLGQDVAELAKIVDYFRNLKGGKGKVVLMGHSTGCQDGLHYVSSPVLEGTTRPAIDGLILQAPVSDREALVQETSKEVYGAANEMAARWIKRGKGEDILPFSVTPGVFGRVPISARRWLSLASPGPDHAGEDDYYSSDLPIERLRQSFGKVPKGTPLLILYGEKDEYVPQSVDRQALVRKWMGVVREAGSVVDVDSARLVRGASHNLNGQDEGVVEELCARVVEYLGRVERGGFETESASKI</sequence>
<protein>
    <submittedName>
        <fullName evidence="1">Uncharacterized protein</fullName>
    </submittedName>
</protein>
<evidence type="ECO:0000313" key="1">
    <source>
        <dbReference type="EMBL" id="KAK8220044.1"/>
    </source>
</evidence>
<name>A0ACC3SMX8_9PEZI</name>
<proteinExistence type="predicted"/>
<evidence type="ECO:0000313" key="2">
    <source>
        <dbReference type="Proteomes" id="UP001320706"/>
    </source>
</evidence>
<gene>
    <name evidence="1" type="ORF">M8818_000460</name>
</gene>
<comment type="caution">
    <text evidence="1">The sequence shown here is derived from an EMBL/GenBank/DDBJ whole genome shotgun (WGS) entry which is preliminary data.</text>
</comment>
<accession>A0ACC3SMX8</accession>